<dbReference type="OrthoDB" id="9803916at2"/>
<comment type="caution">
    <text evidence="2">The sequence shown here is derived from an EMBL/GenBank/DDBJ whole genome shotgun (WGS) entry which is preliminary data.</text>
</comment>
<proteinExistence type="predicted"/>
<dbReference type="GO" id="GO:0016787">
    <property type="term" value="F:hydrolase activity"/>
    <property type="evidence" value="ECO:0007669"/>
    <property type="project" value="UniProtKB-KW"/>
</dbReference>
<dbReference type="SUPFAM" id="SSF56281">
    <property type="entry name" value="Metallo-hydrolase/oxidoreductase"/>
    <property type="match status" value="1"/>
</dbReference>
<organism evidence="2 3">
    <name type="scientific">Aliikangiella marina</name>
    <dbReference type="NCBI Taxonomy" id="1712262"/>
    <lineage>
        <taxon>Bacteria</taxon>
        <taxon>Pseudomonadati</taxon>
        <taxon>Pseudomonadota</taxon>
        <taxon>Gammaproteobacteria</taxon>
        <taxon>Oceanospirillales</taxon>
        <taxon>Pleioneaceae</taxon>
        <taxon>Aliikangiella</taxon>
    </lineage>
</organism>
<evidence type="ECO:0000313" key="3">
    <source>
        <dbReference type="Proteomes" id="UP000317839"/>
    </source>
</evidence>
<dbReference type="PANTHER" id="PTHR47619:SF1">
    <property type="entry name" value="EXODEOXYRIBONUCLEASE WALJ"/>
    <property type="match status" value="1"/>
</dbReference>
<evidence type="ECO:0000259" key="1">
    <source>
        <dbReference type="SMART" id="SM00849"/>
    </source>
</evidence>
<dbReference type="Pfam" id="PF12706">
    <property type="entry name" value="Lactamase_B_2"/>
    <property type="match status" value="1"/>
</dbReference>
<dbReference type="PANTHER" id="PTHR47619">
    <property type="entry name" value="METALLO-HYDROLASE YYCJ-RELATED"/>
    <property type="match status" value="1"/>
</dbReference>
<feature type="domain" description="Metallo-beta-lactamase" evidence="1">
    <location>
        <begin position="17"/>
        <end position="193"/>
    </location>
</feature>
<accession>A0A545TID4</accession>
<dbReference type="InterPro" id="IPR036866">
    <property type="entry name" value="RibonucZ/Hydroxyglut_hydro"/>
</dbReference>
<evidence type="ECO:0000313" key="2">
    <source>
        <dbReference type="EMBL" id="TQV76978.1"/>
    </source>
</evidence>
<dbReference type="AlphaFoldDB" id="A0A545TID4"/>
<sequence length="257" mass="28441">MEEVSQLKFTSLGSGSKGNATVVGYDEALILIDSGFSCKLLETRLAERAIDCQHIKAILVTHEHSDHFNGVPTFSNRYGIPVWMSHGTSLNQKAEKIKALNVFNSHSSFQIEQLEVQPVLVPHDSREACQFVIRKGSSCLGILTDLGHITPFVSQQYKDCQALLLEFNHDIQMLMSGRYPPALKARVSGSLGHLSNDQAIDFLKNGQLDSLKFLAAMHLSEENNCRHSVLDQINGLSLDSVEVTIACQENGFDWVSI</sequence>
<dbReference type="SMART" id="SM00849">
    <property type="entry name" value="Lactamase_B"/>
    <property type="match status" value="1"/>
</dbReference>
<dbReference type="InterPro" id="IPR001279">
    <property type="entry name" value="Metallo-B-lactamas"/>
</dbReference>
<dbReference type="InterPro" id="IPR052533">
    <property type="entry name" value="WalJ/YycJ-like"/>
</dbReference>
<keyword evidence="3" id="KW-1185">Reference proteome</keyword>
<dbReference type="Proteomes" id="UP000317839">
    <property type="component" value="Unassembled WGS sequence"/>
</dbReference>
<dbReference type="EMBL" id="VIKR01000001">
    <property type="protein sequence ID" value="TQV76978.1"/>
    <property type="molecule type" value="Genomic_DNA"/>
</dbReference>
<gene>
    <name evidence="2" type="ORF">FLL45_03225</name>
</gene>
<keyword evidence="2" id="KW-0378">Hydrolase</keyword>
<name>A0A545TID4_9GAMM</name>
<dbReference type="Gene3D" id="3.60.15.10">
    <property type="entry name" value="Ribonuclease Z/Hydroxyacylglutathione hydrolase-like"/>
    <property type="match status" value="1"/>
</dbReference>
<reference evidence="2 3" key="1">
    <citation type="submission" date="2019-06" db="EMBL/GenBank/DDBJ databases">
        <title>Draft genome of Aliikangiella marina GYP-15.</title>
        <authorList>
            <person name="Wang G."/>
        </authorList>
    </citation>
    <scope>NUCLEOTIDE SEQUENCE [LARGE SCALE GENOMIC DNA]</scope>
    <source>
        <strain evidence="2 3">GYP-15</strain>
    </source>
</reference>
<protein>
    <submittedName>
        <fullName evidence="2">MBL fold metallo-hydrolase</fullName>
    </submittedName>
</protein>